<reference evidence="1 2" key="1">
    <citation type="submission" date="2024-02" db="EMBL/GenBank/DDBJ databases">
        <authorList>
            <person name="Chen Y."/>
            <person name="Shah S."/>
            <person name="Dougan E. K."/>
            <person name="Thang M."/>
            <person name="Chan C."/>
        </authorList>
    </citation>
    <scope>NUCLEOTIDE SEQUENCE [LARGE SCALE GENOMIC DNA]</scope>
</reference>
<sequence length="100" mass="11551">MWYQGSKHSCETSSSHFSQLLVHAKTQQLTNVRAFCVEVEANPKLFEDWIDLRRAHRFGRTTRGRVEVDGSPMSELQSSTDCHFWKRTPSKPLARMVVSL</sequence>
<dbReference type="EMBL" id="CAXAMM010014047">
    <property type="protein sequence ID" value="CAK9032850.1"/>
    <property type="molecule type" value="Genomic_DNA"/>
</dbReference>
<gene>
    <name evidence="1" type="ORF">SCF082_LOCUS20230</name>
</gene>
<accession>A0ABP0L1A9</accession>
<dbReference type="Proteomes" id="UP001642464">
    <property type="component" value="Unassembled WGS sequence"/>
</dbReference>
<evidence type="ECO:0000313" key="2">
    <source>
        <dbReference type="Proteomes" id="UP001642464"/>
    </source>
</evidence>
<comment type="caution">
    <text evidence="1">The sequence shown here is derived from an EMBL/GenBank/DDBJ whole genome shotgun (WGS) entry which is preliminary data.</text>
</comment>
<organism evidence="1 2">
    <name type="scientific">Durusdinium trenchii</name>
    <dbReference type="NCBI Taxonomy" id="1381693"/>
    <lineage>
        <taxon>Eukaryota</taxon>
        <taxon>Sar</taxon>
        <taxon>Alveolata</taxon>
        <taxon>Dinophyceae</taxon>
        <taxon>Suessiales</taxon>
        <taxon>Symbiodiniaceae</taxon>
        <taxon>Durusdinium</taxon>
    </lineage>
</organism>
<name>A0ABP0L1A9_9DINO</name>
<protein>
    <submittedName>
        <fullName evidence="1">Uncharacterized protein</fullName>
    </submittedName>
</protein>
<proteinExistence type="predicted"/>
<keyword evidence="2" id="KW-1185">Reference proteome</keyword>
<evidence type="ECO:0000313" key="1">
    <source>
        <dbReference type="EMBL" id="CAK9032850.1"/>
    </source>
</evidence>